<evidence type="ECO:0000313" key="2">
    <source>
        <dbReference type="Proteomes" id="UP000061512"/>
    </source>
</evidence>
<reference evidence="1 2" key="1">
    <citation type="submission" date="2015-11" db="EMBL/GenBank/DDBJ databases">
        <title>Expanding the genomic diversity of Burkholderia species for the development of highly accurate diagnostics.</title>
        <authorList>
            <person name="Sahl J."/>
            <person name="Keim P."/>
            <person name="Wagner D."/>
        </authorList>
    </citation>
    <scope>NUCLEOTIDE SEQUENCE [LARGE SCALE GENOMIC DNA]</scope>
    <source>
        <strain evidence="1 2">MSMB574WGS</strain>
    </source>
</reference>
<accession>A0A132F4J3</accession>
<sequence length="75" mass="7779">MSAAATNPADAALLARLPVPLYGKHRVPTLTTTRHVGTLCMNGAAALAAVSVFGLPASVQCRKTANREMNDAAFQ</sequence>
<protein>
    <submittedName>
        <fullName evidence="1">Uncharacterized protein</fullName>
    </submittedName>
</protein>
<organism evidence="1 2">
    <name type="scientific">Burkholderia pseudomultivorans</name>
    <dbReference type="NCBI Taxonomy" id="1207504"/>
    <lineage>
        <taxon>Bacteria</taxon>
        <taxon>Pseudomonadati</taxon>
        <taxon>Pseudomonadota</taxon>
        <taxon>Betaproteobacteria</taxon>
        <taxon>Burkholderiales</taxon>
        <taxon>Burkholderiaceae</taxon>
        <taxon>Burkholderia</taxon>
        <taxon>Burkholderia cepacia complex</taxon>
    </lineage>
</organism>
<gene>
    <name evidence="1" type="ORF">WT57_00230</name>
</gene>
<name>A0A132F4J3_9BURK</name>
<evidence type="ECO:0000313" key="1">
    <source>
        <dbReference type="EMBL" id="KWF68728.1"/>
    </source>
</evidence>
<proteinExistence type="predicted"/>
<dbReference type="AlphaFoldDB" id="A0A132F4J3"/>
<comment type="caution">
    <text evidence="1">The sequence shown here is derived from an EMBL/GenBank/DDBJ whole genome shotgun (WGS) entry which is preliminary data.</text>
</comment>
<dbReference type="Proteomes" id="UP000061512">
    <property type="component" value="Unassembled WGS sequence"/>
</dbReference>
<dbReference type="EMBL" id="LPJX01000022">
    <property type="protein sequence ID" value="KWF68728.1"/>
    <property type="molecule type" value="Genomic_DNA"/>
</dbReference>